<evidence type="ECO:0008006" key="3">
    <source>
        <dbReference type="Google" id="ProtNLM"/>
    </source>
</evidence>
<organism evidence="1 2">
    <name type="scientific">Stephania japonica</name>
    <dbReference type="NCBI Taxonomy" id="461633"/>
    <lineage>
        <taxon>Eukaryota</taxon>
        <taxon>Viridiplantae</taxon>
        <taxon>Streptophyta</taxon>
        <taxon>Embryophyta</taxon>
        <taxon>Tracheophyta</taxon>
        <taxon>Spermatophyta</taxon>
        <taxon>Magnoliopsida</taxon>
        <taxon>Ranunculales</taxon>
        <taxon>Menispermaceae</taxon>
        <taxon>Menispermoideae</taxon>
        <taxon>Cissampelideae</taxon>
        <taxon>Stephania</taxon>
    </lineage>
</organism>
<protein>
    <recommendedName>
        <fullName evidence="3">ARM repeat superfamily protein</fullName>
    </recommendedName>
</protein>
<name>A0AAP0E3W5_9MAGN</name>
<evidence type="ECO:0000313" key="1">
    <source>
        <dbReference type="EMBL" id="KAK9084755.1"/>
    </source>
</evidence>
<dbReference type="PANTHER" id="PTHR46043:SF2">
    <property type="entry name" value="ARM REPEAT SUPERFAMILY PROTEIN"/>
    <property type="match status" value="1"/>
</dbReference>
<keyword evidence="2" id="KW-1185">Reference proteome</keyword>
<dbReference type="InterPro" id="IPR011989">
    <property type="entry name" value="ARM-like"/>
</dbReference>
<dbReference type="Proteomes" id="UP001417504">
    <property type="component" value="Unassembled WGS sequence"/>
</dbReference>
<dbReference type="EMBL" id="JBBNAE010000011">
    <property type="protein sequence ID" value="KAK9084755.1"/>
    <property type="molecule type" value="Genomic_DNA"/>
</dbReference>
<dbReference type="Gene3D" id="1.25.10.10">
    <property type="entry name" value="Leucine-rich Repeat Variant"/>
    <property type="match status" value="2"/>
</dbReference>
<dbReference type="SUPFAM" id="SSF48371">
    <property type="entry name" value="ARM repeat"/>
    <property type="match status" value="1"/>
</dbReference>
<reference evidence="1 2" key="1">
    <citation type="submission" date="2024-01" db="EMBL/GenBank/DDBJ databases">
        <title>Genome assemblies of Stephania.</title>
        <authorList>
            <person name="Yang L."/>
        </authorList>
    </citation>
    <scope>NUCLEOTIDE SEQUENCE [LARGE SCALE GENOMIC DNA]</scope>
    <source>
        <strain evidence="1">QJT</strain>
        <tissue evidence="1">Leaf</tissue>
    </source>
</reference>
<sequence>MASAGDLSRRSVFEEGCLGPLLRIMDSGASALKEKSAMAVEAITSDPENAWAVSAYGGVQVLLKACRSGSPVTQSHAVGSIRNISSIEEIRVAFAEEQAVEVLIQLLESGSKTAKEKSANSLWILASSGENFSHSIIQQGGLKSLLLLLHESSDPDVIEHVLRAIEALMASSPIPRSILSNSTPFLLLLCDLIKHGSVATQHISASILSDLSISDNNKRTIVGCMGALIKLMESTKPVGMQELATKSLISLLSIGMNRKEFVRDEKSLMRLVQMLDPKNEVICKSFPVAVAAAILAGGSESCRKRLVGAGVWPHLQRLVGDGRRRS</sequence>
<dbReference type="AlphaFoldDB" id="A0AAP0E3W5"/>
<comment type="caution">
    <text evidence="1">The sequence shown here is derived from an EMBL/GenBank/DDBJ whole genome shotgun (WGS) entry which is preliminary data.</text>
</comment>
<proteinExistence type="predicted"/>
<evidence type="ECO:0000313" key="2">
    <source>
        <dbReference type="Proteomes" id="UP001417504"/>
    </source>
</evidence>
<dbReference type="Pfam" id="PF00514">
    <property type="entry name" value="Arm"/>
    <property type="match status" value="1"/>
</dbReference>
<gene>
    <name evidence="1" type="ORF">Sjap_025166</name>
</gene>
<dbReference type="PANTHER" id="PTHR46043">
    <property type="entry name" value="ARM REPEAT SUPERFAMILY PROTEIN"/>
    <property type="match status" value="1"/>
</dbReference>
<accession>A0AAP0E3W5</accession>
<dbReference type="InterPro" id="IPR000225">
    <property type="entry name" value="Armadillo"/>
</dbReference>
<dbReference type="InterPro" id="IPR016024">
    <property type="entry name" value="ARM-type_fold"/>
</dbReference>